<dbReference type="Proteomes" id="UP001652660">
    <property type="component" value="Chromosome 1e"/>
</dbReference>
<dbReference type="GeneID" id="113718096"/>
<dbReference type="RefSeq" id="XP_027117693.1">
    <property type="nucleotide sequence ID" value="XM_027261892.1"/>
</dbReference>
<accession>A0A6P6V7G6</accession>
<dbReference type="GO" id="GO:0045039">
    <property type="term" value="P:protein insertion into mitochondrial inner membrane"/>
    <property type="evidence" value="ECO:0007669"/>
    <property type="project" value="InterPro"/>
</dbReference>
<sequence length="143" mass="14776">MEGDIGGEVPCSSFAVDSALRVGTVGNIPLLLRPPLLVCAGLIWGSCTGSLEATKLGLTGITRASFVAKSAGRYGIQWGLFATVLSFTRCGLQRYRGQHDWVNPVVAGAVAGTVIGASARNWKQAAGVSGLVCALYYAAEDAT</sequence>
<keyword evidence="5" id="KW-1185">Reference proteome</keyword>
<dbReference type="PANTHER" id="PTHR14110:SF5">
    <property type="entry name" value="OUTER ENVELOPE PORE PROTEIN 16-4, CHLOROPLASTIC"/>
    <property type="match status" value="1"/>
</dbReference>
<protein>
    <submittedName>
        <fullName evidence="6">Outer envelope pore protein 16-4, chloroplastic-like isoform X1</fullName>
    </submittedName>
    <submittedName>
        <fullName evidence="7">Outer envelope pore protein 16-4, chloroplastic-like isoform X4</fullName>
    </submittedName>
</protein>
<reference evidence="5" key="1">
    <citation type="journal article" date="2025" name="Foods">
        <title>Unveiling the Microbial Signatures of Arabica Coffee Cherries: Insights into Ripeness Specific Diversity, Functional Traits, and Implications for Quality and Safety.</title>
        <authorList>
            <consortium name="RefSeq"/>
            <person name="Tenea G.N."/>
            <person name="Cifuentes V."/>
            <person name="Reyes P."/>
            <person name="Cevallos-Vallejos M."/>
        </authorList>
    </citation>
    <scope>NUCLEOTIDE SEQUENCE [LARGE SCALE GENOMIC DNA]</scope>
</reference>
<keyword evidence="2" id="KW-0812">Transmembrane</keyword>
<evidence type="ECO:0000256" key="3">
    <source>
        <dbReference type="ARBA" id="ARBA00022989"/>
    </source>
</evidence>
<evidence type="ECO:0000256" key="2">
    <source>
        <dbReference type="ARBA" id="ARBA00022692"/>
    </source>
</evidence>
<evidence type="ECO:0000313" key="7">
    <source>
        <dbReference type="RefSeq" id="XP_027117693.1"/>
    </source>
</evidence>
<evidence type="ECO:0000313" key="5">
    <source>
        <dbReference type="Proteomes" id="UP001652660"/>
    </source>
</evidence>
<dbReference type="OrthoDB" id="1865977at2759"/>
<dbReference type="GO" id="GO:0042721">
    <property type="term" value="C:TIM22 mitochondrial import inner membrane insertion complex"/>
    <property type="evidence" value="ECO:0007669"/>
    <property type="project" value="InterPro"/>
</dbReference>
<dbReference type="PANTHER" id="PTHR14110">
    <property type="entry name" value="MITOCHONDRIAL IMPORT INNER MEMBRANE TRANSLOCASE SUBUNIT TIM22"/>
    <property type="match status" value="1"/>
</dbReference>
<dbReference type="AlphaFoldDB" id="A0A6P6V7G6"/>
<name>A0A6P6V7G6_COFAR</name>
<proteinExistence type="predicted"/>
<evidence type="ECO:0000313" key="6">
    <source>
        <dbReference type="RefSeq" id="XP_027098818.1"/>
    </source>
</evidence>
<dbReference type="GO" id="GO:0030943">
    <property type="term" value="F:mitochondrion targeting sequence binding"/>
    <property type="evidence" value="ECO:0007669"/>
    <property type="project" value="TreeGrafter"/>
</dbReference>
<keyword evidence="3" id="KW-1133">Transmembrane helix</keyword>
<dbReference type="RefSeq" id="XP_027098818.1">
    <property type="nucleotide sequence ID" value="XM_027243017.1"/>
</dbReference>
<evidence type="ECO:0000256" key="4">
    <source>
        <dbReference type="ARBA" id="ARBA00023136"/>
    </source>
</evidence>
<gene>
    <name evidence="6" type="primary">LOC113718096</name>
    <name evidence="7" type="synonym">LOC113734997</name>
</gene>
<dbReference type="InterPro" id="IPR039175">
    <property type="entry name" value="TIM22"/>
</dbReference>
<keyword evidence="4" id="KW-0472">Membrane</keyword>
<comment type="subcellular location">
    <subcellularLocation>
        <location evidence="1">Membrane</location>
        <topology evidence="1">Multi-pass membrane protein</topology>
    </subcellularLocation>
</comment>
<evidence type="ECO:0000256" key="1">
    <source>
        <dbReference type="ARBA" id="ARBA00004141"/>
    </source>
</evidence>
<dbReference type="Pfam" id="PF02466">
    <property type="entry name" value="Tim17"/>
    <property type="match status" value="1"/>
</dbReference>
<dbReference type="GO" id="GO:0008320">
    <property type="term" value="F:protein transmembrane transporter activity"/>
    <property type="evidence" value="ECO:0007669"/>
    <property type="project" value="TreeGrafter"/>
</dbReference>
<organism evidence="5 6">
    <name type="scientific">Coffea arabica</name>
    <name type="common">Arabian coffee</name>
    <dbReference type="NCBI Taxonomy" id="13443"/>
    <lineage>
        <taxon>Eukaryota</taxon>
        <taxon>Viridiplantae</taxon>
        <taxon>Streptophyta</taxon>
        <taxon>Embryophyta</taxon>
        <taxon>Tracheophyta</taxon>
        <taxon>Spermatophyta</taxon>
        <taxon>Magnoliopsida</taxon>
        <taxon>eudicotyledons</taxon>
        <taxon>Gunneridae</taxon>
        <taxon>Pentapetalae</taxon>
        <taxon>asterids</taxon>
        <taxon>lamiids</taxon>
        <taxon>Gentianales</taxon>
        <taxon>Rubiaceae</taxon>
        <taxon>Ixoroideae</taxon>
        <taxon>Gardenieae complex</taxon>
        <taxon>Bertiereae - Coffeeae clade</taxon>
        <taxon>Coffeeae</taxon>
        <taxon>Coffea</taxon>
    </lineage>
</organism>
<reference evidence="6 7" key="2">
    <citation type="submission" date="2025-04" db="UniProtKB">
        <authorList>
            <consortium name="RefSeq"/>
        </authorList>
    </citation>
    <scope>IDENTIFICATION</scope>
    <source>
        <tissue evidence="6 7">Leaves</tissue>
    </source>
</reference>